<dbReference type="Pfam" id="PF13912">
    <property type="entry name" value="zf-C2H2_6"/>
    <property type="match status" value="5"/>
</dbReference>
<evidence type="ECO:0000313" key="3">
    <source>
        <dbReference type="EMBL" id="PQP99129.1"/>
    </source>
</evidence>
<dbReference type="InterPro" id="IPR013087">
    <property type="entry name" value="Znf_C2H2_type"/>
</dbReference>
<keyword evidence="4" id="KW-1185">Reference proteome</keyword>
<dbReference type="PROSITE" id="PS00028">
    <property type="entry name" value="ZINC_FINGER_C2H2_1"/>
    <property type="match status" value="5"/>
</dbReference>
<organism evidence="3 4">
    <name type="scientific">Prunus yedoensis var. nudiflora</name>
    <dbReference type="NCBI Taxonomy" id="2094558"/>
    <lineage>
        <taxon>Eukaryota</taxon>
        <taxon>Viridiplantae</taxon>
        <taxon>Streptophyta</taxon>
        <taxon>Embryophyta</taxon>
        <taxon>Tracheophyta</taxon>
        <taxon>Spermatophyta</taxon>
        <taxon>Magnoliopsida</taxon>
        <taxon>eudicotyledons</taxon>
        <taxon>Gunneridae</taxon>
        <taxon>Pentapetalae</taxon>
        <taxon>rosids</taxon>
        <taxon>fabids</taxon>
        <taxon>Rosales</taxon>
        <taxon>Rosaceae</taxon>
        <taxon>Amygdaloideae</taxon>
        <taxon>Amygdaleae</taxon>
        <taxon>Prunus</taxon>
    </lineage>
</organism>
<dbReference type="OrthoDB" id="6077919at2759"/>
<protein>
    <submittedName>
        <fullName evidence="3">Zinc finger protein 197</fullName>
    </submittedName>
</protein>
<sequence>MEHRCKLCNKTFSSGKVLGGHMRGHGTKNSAKAEKKLKVSNVDFEGDDDEHAGYGLRVNPKKSWKFSGSKVQASEKESLCKVCGKRFDSMKAMFGHMRHHSSRERKETQCCKDCGKAFESLRALTAHTKIHSKRLRASDGSQSISSEKLFVDFQYSTETTGLIRRKRSKRLRYKITPSSYFSGMNEAKYATEFGQEVVDGAICLMIISRGGSNWGRISSVTESSDNNSLSLEVQSPVQKNRIMGNRGGISGCNDTGNKIFEYGENDSGFASDEEKTGKLEVSIDRFYRGTECKRPKLDEDSAFVGYDAEIEKESHGEMEAIPTEVTEVEMDVDIIEEEELDVTKLGSMKSGIKACDSGNNMLYGTESEIFADSRKKREHKCRTCKKLFRSHQALGGHQRVHKATNNCSGEKIEDSEDKIQINKLSKIEYSSKLAKLECTDNSEEQEMERVTVAGFESKVHRCTICLKVFATGQALGGHKRVHFGKDSETGTEHTRALKQQISEICDAFELSQPVKLEEENGEVEFKSWWLGNEHKLELLVGLMPN</sequence>
<feature type="domain" description="C2H2-type" evidence="2">
    <location>
        <begin position="460"/>
        <end position="487"/>
    </location>
</feature>
<proteinExistence type="predicted"/>
<dbReference type="EMBL" id="PJQY01001843">
    <property type="protein sequence ID" value="PQP99129.1"/>
    <property type="molecule type" value="Genomic_DNA"/>
</dbReference>
<feature type="domain" description="C2H2-type" evidence="2">
    <location>
        <begin position="78"/>
        <end position="105"/>
    </location>
</feature>
<dbReference type="PANTHER" id="PTHR46869">
    <property type="entry name" value="C2H2-LIKE ZINC FINGER PROTEIN"/>
    <property type="match status" value="1"/>
</dbReference>
<dbReference type="InterPro" id="IPR036236">
    <property type="entry name" value="Znf_C2H2_sf"/>
</dbReference>
<dbReference type="PANTHER" id="PTHR46869:SF9">
    <property type="entry name" value="C2H2-TYPE DOMAIN-CONTAINING PROTEIN"/>
    <property type="match status" value="1"/>
</dbReference>
<keyword evidence="1" id="KW-0862">Zinc</keyword>
<evidence type="ECO:0000256" key="1">
    <source>
        <dbReference type="PROSITE-ProRule" id="PRU00042"/>
    </source>
</evidence>
<dbReference type="AlphaFoldDB" id="A0A314Y1F6"/>
<dbReference type="Gene3D" id="3.30.160.60">
    <property type="entry name" value="Classic Zinc Finger"/>
    <property type="match status" value="2"/>
</dbReference>
<dbReference type="SMART" id="SM00355">
    <property type="entry name" value="ZnF_C2H2"/>
    <property type="match status" value="5"/>
</dbReference>
<dbReference type="STRING" id="2094558.A0A314Y1F6"/>
<dbReference type="GO" id="GO:0008270">
    <property type="term" value="F:zinc ion binding"/>
    <property type="evidence" value="ECO:0007669"/>
    <property type="project" value="UniProtKB-KW"/>
</dbReference>
<feature type="domain" description="C2H2-type" evidence="2">
    <location>
        <begin position="379"/>
        <end position="406"/>
    </location>
</feature>
<feature type="domain" description="C2H2-type" evidence="2">
    <location>
        <begin position="3"/>
        <end position="30"/>
    </location>
</feature>
<accession>A0A314Y1F6</accession>
<gene>
    <name evidence="3" type="ORF">Pyn_33055</name>
</gene>
<dbReference type="SUPFAM" id="SSF57667">
    <property type="entry name" value="beta-beta-alpha zinc fingers"/>
    <property type="match status" value="3"/>
</dbReference>
<keyword evidence="1" id="KW-0479">Metal-binding</keyword>
<reference evidence="3 4" key="1">
    <citation type="submission" date="2018-02" db="EMBL/GenBank/DDBJ databases">
        <title>Draft genome of wild Prunus yedoensis var. nudiflora.</title>
        <authorList>
            <person name="Baek S."/>
            <person name="Kim J.-H."/>
            <person name="Choi K."/>
            <person name="Kim G.-B."/>
            <person name="Cho A."/>
            <person name="Jang H."/>
            <person name="Shin C.-H."/>
            <person name="Yu H.-J."/>
            <person name="Mun J.-H."/>
        </authorList>
    </citation>
    <scope>NUCLEOTIDE SEQUENCE [LARGE SCALE GENOMIC DNA]</scope>
    <source>
        <strain evidence="4">cv. Jeju island</strain>
        <tissue evidence="3">Leaf</tissue>
    </source>
</reference>
<dbReference type="PROSITE" id="PS50157">
    <property type="entry name" value="ZINC_FINGER_C2H2_2"/>
    <property type="match status" value="5"/>
</dbReference>
<name>A0A314Y1F6_PRUYE</name>
<comment type="caution">
    <text evidence="3">The sequence shown here is derived from an EMBL/GenBank/DDBJ whole genome shotgun (WGS) entry which is preliminary data.</text>
</comment>
<feature type="domain" description="C2H2-type" evidence="2">
    <location>
        <begin position="109"/>
        <end position="136"/>
    </location>
</feature>
<keyword evidence="1" id="KW-0863">Zinc-finger</keyword>
<evidence type="ECO:0000313" key="4">
    <source>
        <dbReference type="Proteomes" id="UP000250321"/>
    </source>
</evidence>
<evidence type="ECO:0000259" key="2">
    <source>
        <dbReference type="PROSITE" id="PS50157"/>
    </source>
</evidence>
<dbReference type="Proteomes" id="UP000250321">
    <property type="component" value="Unassembled WGS sequence"/>
</dbReference>